<dbReference type="NCBIfam" id="TIGR00041">
    <property type="entry name" value="DTMP_kinase"/>
    <property type="match status" value="1"/>
</dbReference>
<dbReference type="PANTHER" id="PTHR10344:SF4">
    <property type="entry name" value="UMP-CMP KINASE 2, MITOCHONDRIAL"/>
    <property type="match status" value="1"/>
</dbReference>
<dbReference type="Gene3D" id="3.40.50.300">
    <property type="entry name" value="P-loop containing nucleotide triphosphate hydrolases"/>
    <property type="match status" value="1"/>
</dbReference>
<feature type="transmembrane region" description="Helical" evidence="13">
    <location>
        <begin position="397"/>
        <end position="417"/>
    </location>
</feature>
<dbReference type="InterPro" id="IPR018094">
    <property type="entry name" value="Thymidylate_kinase"/>
</dbReference>
<evidence type="ECO:0000313" key="16">
    <source>
        <dbReference type="Proteomes" id="UP000196581"/>
    </source>
</evidence>
<evidence type="ECO:0000256" key="13">
    <source>
        <dbReference type="SAM" id="Phobius"/>
    </source>
</evidence>
<protein>
    <recommendedName>
        <fullName evidence="3 11">Thymidylate kinase</fullName>
        <ecNumber evidence="2 11">2.7.4.9</ecNumber>
    </recommendedName>
    <alternativeName>
        <fullName evidence="11">dTMP kinase</fullName>
    </alternativeName>
</protein>
<keyword evidence="16" id="KW-1185">Reference proteome</keyword>
<evidence type="ECO:0000259" key="14">
    <source>
        <dbReference type="Pfam" id="PF02223"/>
    </source>
</evidence>
<feature type="transmembrane region" description="Helical" evidence="13">
    <location>
        <begin position="33"/>
        <end position="61"/>
    </location>
</feature>
<dbReference type="EMBL" id="FWFF01000012">
    <property type="protein sequence ID" value="SLM97423.1"/>
    <property type="molecule type" value="Genomic_DNA"/>
</dbReference>
<evidence type="ECO:0000256" key="9">
    <source>
        <dbReference type="ARBA" id="ARBA00048743"/>
    </source>
</evidence>
<feature type="transmembrane region" description="Helical" evidence="13">
    <location>
        <begin position="364"/>
        <end position="385"/>
    </location>
</feature>
<keyword evidence="4 11" id="KW-0808">Transferase</keyword>
<feature type="region of interest" description="Disordered" evidence="12">
    <location>
        <begin position="1"/>
        <end position="29"/>
    </location>
</feature>
<comment type="function">
    <text evidence="10 11">Phosphorylation of dTMP to form dTDP in both de novo and salvage pathways of dTTP synthesis.</text>
</comment>
<evidence type="ECO:0000256" key="3">
    <source>
        <dbReference type="ARBA" id="ARBA00017144"/>
    </source>
</evidence>
<evidence type="ECO:0000256" key="8">
    <source>
        <dbReference type="ARBA" id="ARBA00022840"/>
    </source>
</evidence>
<dbReference type="SUPFAM" id="SSF52540">
    <property type="entry name" value="P-loop containing nucleoside triphosphate hydrolases"/>
    <property type="match status" value="1"/>
</dbReference>
<dbReference type="GO" id="GO:0006227">
    <property type="term" value="P:dUDP biosynthetic process"/>
    <property type="evidence" value="ECO:0007669"/>
    <property type="project" value="TreeGrafter"/>
</dbReference>
<comment type="catalytic activity">
    <reaction evidence="9 11">
        <text>dTMP + ATP = dTDP + ADP</text>
        <dbReference type="Rhea" id="RHEA:13517"/>
        <dbReference type="ChEBI" id="CHEBI:30616"/>
        <dbReference type="ChEBI" id="CHEBI:58369"/>
        <dbReference type="ChEBI" id="CHEBI:63528"/>
        <dbReference type="ChEBI" id="CHEBI:456216"/>
        <dbReference type="EC" id="2.7.4.9"/>
    </reaction>
</comment>
<proteinExistence type="inferred from homology"/>
<dbReference type="FunFam" id="3.40.50.300:FF:000225">
    <property type="entry name" value="Thymidylate kinase"/>
    <property type="match status" value="1"/>
</dbReference>
<keyword evidence="7 11" id="KW-0418">Kinase</keyword>
<keyword evidence="8 11" id="KW-0067">ATP-binding</keyword>
<dbReference type="HAMAP" id="MF_00165">
    <property type="entry name" value="Thymidylate_kinase"/>
    <property type="match status" value="1"/>
</dbReference>
<evidence type="ECO:0000256" key="10">
    <source>
        <dbReference type="ARBA" id="ARBA00057735"/>
    </source>
</evidence>
<feature type="binding site" evidence="11">
    <location>
        <begin position="545"/>
        <end position="552"/>
    </location>
    <ligand>
        <name>ATP</name>
        <dbReference type="ChEBI" id="CHEBI:30616"/>
    </ligand>
</feature>
<dbReference type="AlphaFoldDB" id="A0A1X6XEA6"/>
<gene>
    <name evidence="11" type="primary">tmk</name>
    <name evidence="15" type="ORF">FM105_07065</name>
</gene>
<feature type="transmembrane region" description="Helical" evidence="13">
    <location>
        <begin position="248"/>
        <end position="267"/>
    </location>
</feature>
<feature type="compositionally biased region" description="Low complexity" evidence="12">
    <location>
        <begin position="801"/>
        <end position="849"/>
    </location>
</feature>
<accession>A0A1X6XEA6</accession>
<dbReference type="GO" id="GO:0006233">
    <property type="term" value="P:dTDP biosynthetic process"/>
    <property type="evidence" value="ECO:0007669"/>
    <property type="project" value="InterPro"/>
</dbReference>
<feature type="transmembrane region" description="Helical" evidence="13">
    <location>
        <begin position="142"/>
        <end position="162"/>
    </location>
</feature>
<evidence type="ECO:0000313" key="15">
    <source>
        <dbReference type="EMBL" id="SLM97423.1"/>
    </source>
</evidence>
<dbReference type="Proteomes" id="UP000196581">
    <property type="component" value="Unassembled WGS sequence"/>
</dbReference>
<dbReference type="PROSITE" id="PS01331">
    <property type="entry name" value="THYMIDYLATE_KINASE"/>
    <property type="match status" value="1"/>
</dbReference>
<feature type="region of interest" description="Disordered" evidence="12">
    <location>
        <begin position="801"/>
        <end position="949"/>
    </location>
</feature>
<keyword evidence="13" id="KW-0812">Transmembrane</keyword>
<evidence type="ECO:0000256" key="6">
    <source>
        <dbReference type="ARBA" id="ARBA00022741"/>
    </source>
</evidence>
<dbReference type="GO" id="GO:0005524">
    <property type="term" value="F:ATP binding"/>
    <property type="evidence" value="ECO:0007669"/>
    <property type="project" value="UniProtKB-UniRule"/>
</dbReference>
<evidence type="ECO:0000256" key="2">
    <source>
        <dbReference type="ARBA" id="ARBA00012980"/>
    </source>
</evidence>
<feature type="transmembrane region" description="Helical" evidence="13">
    <location>
        <begin position="119"/>
        <end position="136"/>
    </location>
</feature>
<feature type="compositionally biased region" description="Pro residues" evidence="12">
    <location>
        <begin position="1"/>
        <end position="11"/>
    </location>
</feature>
<keyword evidence="5 11" id="KW-0545">Nucleotide biosynthesis</keyword>
<evidence type="ECO:0000256" key="5">
    <source>
        <dbReference type="ARBA" id="ARBA00022727"/>
    </source>
</evidence>
<name>A0A1X6XEA6_9MICO</name>
<dbReference type="PANTHER" id="PTHR10344">
    <property type="entry name" value="THYMIDYLATE KINASE"/>
    <property type="match status" value="1"/>
</dbReference>
<feature type="region of interest" description="Disordered" evidence="12">
    <location>
        <begin position="461"/>
        <end position="506"/>
    </location>
</feature>
<keyword evidence="13" id="KW-1133">Transmembrane helix</keyword>
<dbReference type="RefSeq" id="WP_256970272.1">
    <property type="nucleotide sequence ID" value="NZ_FWFF01000012.1"/>
</dbReference>
<keyword evidence="13" id="KW-0472">Membrane</keyword>
<comment type="similarity">
    <text evidence="1 11">Belongs to the thymidylate kinase family.</text>
</comment>
<feature type="transmembrane region" description="Helical" evidence="13">
    <location>
        <begin position="279"/>
        <end position="299"/>
    </location>
</feature>
<dbReference type="CDD" id="cd01672">
    <property type="entry name" value="TMPK"/>
    <property type="match status" value="1"/>
</dbReference>
<feature type="compositionally biased region" description="Low complexity" evidence="12">
    <location>
        <begin position="12"/>
        <end position="26"/>
    </location>
</feature>
<dbReference type="Pfam" id="PF02223">
    <property type="entry name" value="Thymidylate_kin"/>
    <property type="match status" value="1"/>
</dbReference>
<organism evidence="15 16">
    <name type="scientific">Brevibacterium yomogidense</name>
    <dbReference type="NCBI Taxonomy" id="946573"/>
    <lineage>
        <taxon>Bacteria</taxon>
        <taxon>Bacillati</taxon>
        <taxon>Actinomycetota</taxon>
        <taxon>Actinomycetes</taxon>
        <taxon>Micrococcales</taxon>
        <taxon>Brevibacteriaceae</taxon>
        <taxon>Brevibacterium</taxon>
    </lineage>
</organism>
<keyword evidence="6 11" id="KW-0547">Nucleotide-binding</keyword>
<dbReference type="EC" id="2.7.4.9" evidence="2 11"/>
<dbReference type="GO" id="GO:0004798">
    <property type="term" value="F:dTMP kinase activity"/>
    <property type="evidence" value="ECO:0007669"/>
    <property type="project" value="UniProtKB-UniRule"/>
</dbReference>
<reference evidence="16" key="1">
    <citation type="submission" date="2017-02" db="EMBL/GenBank/DDBJ databases">
        <authorList>
            <person name="Dridi B."/>
        </authorList>
    </citation>
    <scope>NUCLEOTIDE SEQUENCE [LARGE SCALE GENOMIC DNA]</scope>
    <source>
        <strain evidence="16">B Co 03.10</strain>
    </source>
</reference>
<evidence type="ECO:0000256" key="4">
    <source>
        <dbReference type="ARBA" id="ARBA00022679"/>
    </source>
</evidence>
<feature type="transmembrane region" description="Helical" evidence="13">
    <location>
        <begin position="311"/>
        <end position="330"/>
    </location>
</feature>
<evidence type="ECO:0000256" key="7">
    <source>
        <dbReference type="ARBA" id="ARBA00022777"/>
    </source>
</evidence>
<evidence type="ECO:0000256" key="12">
    <source>
        <dbReference type="SAM" id="MobiDB-lite"/>
    </source>
</evidence>
<feature type="domain" description="Thymidylate kinase-like" evidence="14">
    <location>
        <begin position="543"/>
        <end position="727"/>
    </location>
</feature>
<evidence type="ECO:0000256" key="1">
    <source>
        <dbReference type="ARBA" id="ARBA00009776"/>
    </source>
</evidence>
<dbReference type="GO" id="GO:0006235">
    <property type="term" value="P:dTTP biosynthetic process"/>
    <property type="evidence" value="ECO:0007669"/>
    <property type="project" value="UniProtKB-UniRule"/>
</dbReference>
<dbReference type="InterPro" id="IPR018095">
    <property type="entry name" value="Thymidylate_kin_CS"/>
</dbReference>
<feature type="compositionally biased region" description="Polar residues" evidence="12">
    <location>
        <begin position="899"/>
        <end position="911"/>
    </location>
</feature>
<dbReference type="InterPro" id="IPR039430">
    <property type="entry name" value="Thymidylate_kin-like_dom"/>
</dbReference>
<evidence type="ECO:0000256" key="11">
    <source>
        <dbReference type="HAMAP-Rule" id="MF_00165"/>
    </source>
</evidence>
<feature type="compositionally biased region" description="Basic and acidic residues" evidence="12">
    <location>
        <begin position="912"/>
        <end position="943"/>
    </location>
</feature>
<feature type="transmembrane region" description="Helical" evidence="13">
    <location>
        <begin position="90"/>
        <end position="107"/>
    </location>
</feature>
<feature type="compositionally biased region" description="Low complexity" evidence="12">
    <location>
        <begin position="461"/>
        <end position="499"/>
    </location>
</feature>
<feature type="transmembrane region" description="Helical" evidence="13">
    <location>
        <begin position="169"/>
        <end position="186"/>
    </location>
</feature>
<feature type="transmembrane region" description="Helical" evidence="13">
    <location>
        <begin position="198"/>
        <end position="218"/>
    </location>
</feature>
<dbReference type="InterPro" id="IPR027417">
    <property type="entry name" value="P-loop_NTPase"/>
</dbReference>
<dbReference type="GO" id="GO:0005829">
    <property type="term" value="C:cytosol"/>
    <property type="evidence" value="ECO:0007669"/>
    <property type="project" value="TreeGrafter"/>
</dbReference>
<sequence>MNDVGSPPPASPASQPAQSQGARPSAGRPRTDVMGVFIVEVGAWLTMLSAAALSFAVAGAYGVTAFLDPAAMADIHTLTGEEGFSSRPAVLLYAAVIAAGVAGMFVPQEKLQGKVSLRVALIASVVIAGLAITQLFTVSAILGVFVGLGVGAALAAVLSLVAGTRVKPWRSAGVAAAVMLCASYAAQLVGGTAGGHEALRWLLLLGSLVMLAGVIVLLTQKSDQGVRLPDTGAHVLDRSTARPGTPVTSAWPCHLLFGVLGAVGILAQPSIADLGFGQAGMSVILCAVLLGWAVGFETGPDFAPGMTRTRLTSFSLIAAGVFTVSAGVLVELSGKAVLSGGVAFLVGLGVRSQRYRFSRRIGAVVGMAVAILVTAVGFTAEVPLSSVASWDILPADLAYVLIGTVALIGGIISLFTFGPTGISGIGIDIIHAFRRPAATGDAAMRGAGAADARAAGVETAAGADSAVTDPHGTGAADARAAAGDAPTGTATAAHAPTGPAAGGGGAQPLAAALATAPDTAPNAADGSAGSSGSFHAGGLFIAIEGGDGTGKSTQIHLLADALRDQGHGEVVTTREPGGTAAGTLLRSVVLDGDGVTPRAEALVFAADRAHHVASLVRPIVDRGGIVITDRYIDSSRAYQAAGRDLGDDEIVALSTWATEGMRPDLTIILDANPAVTRQRTTVRGEENHLDALDHEFHSTVRRSFLDYAAAAPDRYVVIDAGRDIDTIAAHVLRAVEQRLAQRQSGTDARQHAADDQVTVARPAPTAAPHVEESPAVGDRPVGASAVAEDPVIEIPVARDPAGAAPASANTAGANTAGAAPEGENPVGSSSVSEGPVPGAPFVDPPVVEDPVVEDPVTEVRPRPGFVPAAADDPVTEVRPAPVVDDSEAPTTVQPAVPSSEGSFRSGLSPSRETSRERLRAQAEIERQARERLRAQHGHDRRDPGAPGRR</sequence>